<dbReference type="Pfam" id="PF00691">
    <property type="entry name" value="OmpA"/>
    <property type="match status" value="1"/>
</dbReference>
<feature type="chain" id="PRO_5047292375" evidence="5">
    <location>
        <begin position="24"/>
        <end position="227"/>
    </location>
</feature>
<comment type="subcellular location">
    <subcellularLocation>
        <location evidence="1">Cell outer membrane</location>
    </subcellularLocation>
</comment>
<comment type="caution">
    <text evidence="7">The sequence shown here is derived from an EMBL/GenBank/DDBJ whole genome shotgun (WGS) entry which is preliminary data.</text>
</comment>
<dbReference type="PRINTS" id="PR01021">
    <property type="entry name" value="OMPADOMAIN"/>
</dbReference>
<proteinExistence type="predicted"/>
<dbReference type="PANTHER" id="PTHR30329:SF21">
    <property type="entry name" value="LIPOPROTEIN YIAD-RELATED"/>
    <property type="match status" value="1"/>
</dbReference>
<evidence type="ECO:0000256" key="5">
    <source>
        <dbReference type="SAM" id="SignalP"/>
    </source>
</evidence>
<accession>A0ABS8WDE9</accession>
<evidence type="ECO:0000256" key="2">
    <source>
        <dbReference type="ARBA" id="ARBA00023136"/>
    </source>
</evidence>
<evidence type="ECO:0000256" key="4">
    <source>
        <dbReference type="PROSITE-ProRule" id="PRU00473"/>
    </source>
</evidence>
<dbReference type="CDD" id="cd07185">
    <property type="entry name" value="OmpA_C-like"/>
    <property type="match status" value="1"/>
</dbReference>
<evidence type="ECO:0000259" key="6">
    <source>
        <dbReference type="PROSITE" id="PS51123"/>
    </source>
</evidence>
<dbReference type="RefSeq" id="WP_233053945.1">
    <property type="nucleotide sequence ID" value="NZ_JAIMJA010000017.1"/>
</dbReference>
<dbReference type="InterPro" id="IPR050330">
    <property type="entry name" value="Bact_OuterMem_StrucFunc"/>
</dbReference>
<protein>
    <submittedName>
        <fullName evidence="7">OmpA family protein</fullName>
    </submittedName>
</protein>
<evidence type="ECO:0000313" key="8">
    <source>
        <dbReference type="Proteomes" id="UP001201273"/>
    </source>
</evidence>
<dbReference type="Proteomes" id="UP001201273">
    <property type="component" value="Unassembled WGS sequence"/>
</dbReference>
<dbReference type="PROSITE" id="PS51257">
    <property type="entry name" value="PROKAR_LIPOPROTEIN"/>
    <property type="match status" value="1"/>
</dbReference>
<feature type="domain" description="OmpA-like" evidence="6">
    <location>
        <begin position="113"/>
        <end position="227"/>
    </location>
</feature>
<feature type="signal peptide" evidence="5">
    <location>
        <begin position="1"/>
        <end position="23"/>
    </location>
</feature>
<dbReference type="PANTHER" id="PTHR30329">
    <property type="entry name" value="STATOR ELEMENT OF FLAGELLAR MOTOR COMPLEX"/>
    <property type="match status" value="1"/>
</dbReference>
<keyword evidence="3" id="KW-0998">Cell outer membrane</keyword>
<keyword evidence="8" id="KW-1185">Reference proteome</keyword>
<reference evidence="7 8" key="1">
    <citation type="journal article" date="2022" name="Environ. Microbiol. Rep.">
        <title>Eco-phylogenetic analyses reveal divergent evolution of vitamin B12 metabolism in the marine bacterial family 'Psychromonadaceae'.</title>
        <authorList>
            <person name="Jin X."/>
            <person name="Yang Y."/>
            <person name="Cao H."/>
            <person name="Gao B."/>
            <person name="Zhao Z."/>
        </authorList>
    </citation>
    <scope>NUCLEOTIDE SEQUENCE [LARGE SCALE GENOMIC DNA]</scope>
    <source>
        <strain evidence="7 8">MKS20</strain>
    </source>
</reference>
<dbReference type="SUPFAM" id="SSF103088">
    <property type="entry name" value="OmpA-like"/>
    <property type="match status" value="1"/>
</dbReference>
<evidence type="ECO:0000256" key="3">
    <source>
        <dbReference type="ARBA" id="ARBA00023237"/>
    </source>
</evidence>
<gene>
    <name evidence="7" type="ORF">K6Y31_15990</name>
</gene>
<sequence length="227" mass="24445">MKKLLLTAAAIAVLAGCSSNKNVEPVQQTINEVENGTNGQCIVAIHNTAKALEQANRLVGSASKGQLTEVEYAAAEKAANNAAKYKEQANSQCTEELKALLSQLIVKEETNTDTYTQVQHLPGVVFAEASAELTMEAKTILEAVASRLVQESSDVEIAGHTSSTGSYEYNMRLSQQRAQSVKAFLAAQGVESSRMTAKGYGETQPVATNETKAGQQANKRVEIRYYR</sequence>
<dbReference type="Gene3D" id="3.30.1330.60">
    <property type="entry name" value="OmpA-like domain"/>
    <property type="match status" value="1"/>
</dbReference>
<name>A0ABS8WDE9_9GAMM</name>
<keyword evidence="5" id="KW-0732">Signal</keyword>
<dbReference type="PRINTS" id="PR01023">
    <property type="entry name" value="NAFLGMOTY"/>
</dbReference>
<organism evidence="7 8">
    <name type="scientific">Motilimonas cestriensis</name>
    <dbReference type="NCBI Taxonomy" id="2742685"/>
    <lineage>
        <taxon>Bacteria</taxon>
        <taxon>Pseudomonadati</taxon>
        <taxon>Pseudomonadota</taxon>
        <taxon>Gammaproteobacteria</taxon>
        <taxon>Alteromonadales</taxon>
        <taxon>Alteromonadales genera incertae sedis</taxon>
        <taxon>Motilimonas</taxon>
    </lineage>
</organism>
<dbReference type="InterPro" id="IPR006665">
    <property type="entry name" value="OmpA-like"/>
</dbReference>
<keyword evidence="2 4" id="KW-0472">Membrane</keyword>
<dbReference type="EMBL" id="JAIMJA010000017">
    <property type="protein sequence ID" value="MCE2596303.1"/>
    <property type="molecule type" value="Genomic_DNA"/>
</dbReference>
<evidence type="ECO:0000256" key="1">
    <source>
        <dbReference type="ARBA" id="ARBA00004442"/>
    </source>
</evidence>
<dbReference type="PROSITE" id="PS51123">
    <property type="entry name" value="OMPA_2"/>
    <property type="match status" value="1"/>
</dbReference>
<dbReference type="InterPro" id="IPR006664">
    <property type="entry name" value="OMP_bac"/>
</dbReference>
<evidence type="ECO:0000313" key="7">
    <source>
        <dbReference type="EMBL" id="MCE2596303.1"/>
    </source>
</evidence>
<dbReference type="InterPro" id="IPR036737">
    <property type="entry name" value="OmpA-like_sf"/>
</dbReference>